<name>A0A316YTZ9_9BASI</name>
<dbReference type="InParanoid" id="A0A316YTZ9"/>
<evidence type="ECO:0000313" key="3">
    <source>
        <dbReference type="Proteomes" id="UP000245768"/>
    </source>
</evidence>
<dbReference type="RefSeq" id="XP_025379734.1">
    <property type="nucleotide sequence ID" value="XM_025525808.1"/>
</dbReference>
<dbReference type="Proteomes" id="UP000245768">
    <property type="component" value="Unassembled WGS sequence"/>
</dbReference>
<keyword evidence="3" id="KW-1185">Reference proteome</keyword>
<sequence>MSSTRTVVECDDCSEARQMGIVANCKTCQGGGLVEKVYVVQCIVRLAQFLPLKLPALHLMGARQPHIKYLDTNDAYHRDAVLRDRALDGLQAAAGRVARHHYAQHGSRLLQGRATISRRGVLTVCVTSKKSKARRFFDIDDGAEGRIVETTSSTSPSMPDSLAPPPLPTLYADGDTGAPPSPSSSSSSYGRKTSFSASLRHPQHTLLHQHQQHGSAASSATVGGSSMRARNASSPNLHQGSVAPNGGTNAPQGSFFVPPSPPNPQPPSMGLAQSKRGFKSLFAK</sequence>
<dbReference type="AlphaFoldDB" id="A0A316YTZ9"/>
<gene>
    <name evidence="2" type="ORF">FA10DRAFT_95183</name>
</gene>
<dbReference type="OrthoDB" id="2556086at2759"/>
<feature type="compositionally biased region" description="Low complexity" evidence="1">
    <location>
        <begin position="204"/>
        <end position="226"/>
    </location>
</feature>
<organism evidence="2 3">
    <name type="scientific">Acaromyces ingoldii</name>
    <dbReference type="NCBI Taxonomy" id="215250"/>
    <lineage>
        <taxon>Eukaryota</taxon>
        <taxon>Fungi</taxon>
        <taxon>Dikarya</taxon>
        <taxon>Basidiomycota</taxon>
        <taxon>Ustilaginomycotina</taxon>
        <taxon>Exobasidiomycetes</taxon>
        <taxon>Exobasidiales</taxon>
        <taxon>Cryptobasidiaceae</taxon>
        <taxon>Acaromyces</taxon>
    </lineage>
</organism>
<dbReference type="EMBL" id="KZ819635">
    <property type="protein sequence ID" value="PWN92536.1"/>
    <property type="molecule type" value="Genomic_DNA"/>
</dbReference>
<reference evidence="2 3" key="1">
    <citation type="journal article" date="2018" name="Mol. Biol. Evol.">
        <title>Broad Genomic Sampling Reveals a Smut Pathogenic Ancestry of the Fungal Clade Ustilaginomycotina.</title>
        <authorList>
            <person name="Kijpornyongpan T."/>
            <person name="Mondo S.J."/>
            <person name="Barry K."/>
            <person name="Sandor L."/>
            <person name="Lee J."/>
            <person name="Lipzen A."/>
            <person name="Pangilinan J."/>
            <person name="LaButti K."/>
            <person name="Hainaut M."/>
            <person name="Henrissat B."/>
            <person name="Grigoriev I.V."/>
            <person name="Spatafora J.W."/>
            <person name="Aime M.C."/>
        </authorList>
    </citation>
    <scope>NUCLEOTIDE SEQUENCE [LARGE SCALE GENOMIC DNA]</scope>
    <source>
        <strain evidence="2 3">MCA 4198</strain>
    </source>
</reference>
<feature type="region of interest" description="Disordered" evidence="1">
    <location>
        <begin position="149"/>
        <end position="284"/>
    </location>
</feature>
<evidence type="ECO:0000256" key="1">
    <source>
        <dbReference type="SAM" id="MobiDB-lite"/>
    </source>
</evidence>
<dbReference type="GeneID" id="37047724"/>
<evidence type="ECO:0000313" key="2">
    <source>
        <dbReference type="EMBL" id="PWN92536.1"/>
    </source>
</evidence>
<proteinExistence type="predicted"/>
<accession>A0A316YTZ9</accession>
<feature type="compositionally biased region" description="Pro residues" evidence="1">
    <location>
        <begin position="258"/>
        <end position="267"/>
    </location>
</feature>
<protein>
    <submittedName>
        <fullName evidence="2">Uncharacterized protein</fullName>
    </submittedName>
</protein>